<dbReference type="Pfam" id="PF04389">
    <property type="entry name" value="Peptidase_M28"/>
    <property type="match status" value="1"/>
</dbReference>
<feature type="domain" description="Peptidase M28" evidence="9">
    <location>
        <begin position="297"/>
        <end position="515"/>
    </location>
</feature>
<dbReference type="SUPFAM" id="SSF53187">
    <property type="entry name" value="Zn-dependent exopeptidases"/>
    <property type="match status" value="1"/>
</dbReference>
<keyword evidence="6" id="KW-0862">Zinc</keyword>
<dbReference type="Proteomes" id="UP000278756">
    <property type="component" value="Chromosome 1"/>
</dbReference>
<evidence type="ECO:0000313" key="11">
    <source>
        <dbReference type="Proteomes" id="UP000278756"/>
    </source>
</evidence>
<protein>
    <submittedName>
        <fullName evidence="10">Peptidase, M20/M25/M40 family</fullName>
    </submittedName>
</protein>
<accession>A0A3G9G8N7</accession>
<keyword evidence="1" id="KW-0031">Aminopeptidase</keyword>
<evidence type="ECO:0000256" key="2">
    <source>
        <dbReference type="ARBA" id="ARBA00022670"/>
    </source>
</evidence>
<keyword evidence="4 7" id="KW-0732">Signal</keyword>
<feature type="chain" id="PRO_5018298980" evidence="7">
    <location>
        <begin position="23"/>
        <end position="548"/>
    </location>
</feature>
<evidence type="ECO:0000259" key="9">
    <source>
        <dbReference type="Pfam" id="PF04389"/>
    </source>
</evidence>
<dbReference type="CDD" id="cd04821">
    <property type="entry name" value="PA_M28_1_2"/>
    <property type="match status" value="1"/>
</dbReference>
<dbReference type="PANTHER" id="PTHR12147">
    <property type="entry name" value="METALLOPEPTIDASE M28 FAMILY MEMBER"/>
    <property type="match status" value="1"/>
</dbReference>
<dbReference type="InterPro" id="IPR046450">
    <property type="entry name" value="PA_dom_sf"/>
</dbReference>
<dbReference type="EMBL" id="AP018827">
    <property type="protein sequence ID" value="BBF81583.1"/>
    <property type="molecule type" value="Genomic_DNA"/>
</dbReference>
<feature type="domain" description="PA" evidence="8">
    <location>
        <begin position="141"/>
        <end position="210"/>
    </location>
</feature>
<dbReference type="GO" id="GO:0006508">
    <property type="term" value="P:proteolysis"/>
    <property type="evidence" value="ECO:0007669"/>
    <property type="project" value="UniProtKB-KW"/>
</dbReference>
<evidence type="ECO:0000256" key="6">
    <source>
        <dbReference type="ARBA" id="ARBA00022833"/>
    </source>
</evidence>
<sequence length="548" mass="58863">MSFRPAMAASLLALTLCVPALAAPKSPDISGARMSADVKALSDDSFEGRGINTPAEPKVIDYLSKGFAAAGFQPGGPDGQWTQAVKLRQFTVQNPALSLSSGGKATALTPGTDIVVSTRGALGDVSFKDTPLVFVGYGVTAPERGWDDFKGVDVKGKIVVVLINDPDFYAPEASTFGGKAMTYYGRWTYKYEEAARQGAAGVLIIHDTAAASYGWGTVKNSWTGPQFDIVRPDPSKQFTGLEGWLSAETAQSLFAQAGLDLDALKVAARSKDFKPVDLKTTLSGGYQVTAKEIVSHNVIARLPGTKHADETVVYGGHWDHIGIGAPDANGDKIFNGAVDNGTGIAALLELARAFGKAPKPERSVVMIAFTAEESGLLGSEYYASNPVYPLEKTVAGINMDALNVFGATKNIVVVGNGQSSLEDDLGTFAKAQNRILSPDEKPEAGYFFRSDHFPFVKRGVPMLYAKGGKDLIKGGIEAGTAKETDYRDKRYHQADDEWSADWDMAGMVEDVTLYYQIGAKLAHSREWPQWRATSEFKTARDRSADQRK</sequence>
<feature type="signal peptide" evidence="7">
    <location>
        <begin position="1"/>
        <end position="22"/>
    </location>
</feature>
<gene>
    <name evidence="10" type="ORF">EM6_2185</name>
</gene>
<dbReference type="InterPro" id="IPR007484">
    <property type="entry name" value="Peptidase_M28"/>
</dbReference>
<dbReference type="AlphaFoldDB" id="A0A3G9G8N7"/>
<keyword evidence="2" id="KW-0645">Protease</keyword>
<reference evidence="11" key="2">
    <citation type="journal article" date="2017" name="Plant Physiol. Biochem.">
        <title>Differential oxidative and antioxidative response of duckweed Lemna minor toward plant growth promoting/inhibiting bacteria.</title>
        <authorList>
            <person name="Ishizawa H."/>
            <person name="Kuroda M."/>
            <person name="Morikawa M."/>
            <person name="Ike M."/>
        </authorList>
    </citation>
    <scope>NUCLEOTIDE SEQUENCE [LARGE SCALE GENOMIC DNA]</scope>
    <source>
        <strain evidence="11">M6</strain>
    </source>
</reference>
<evidence type="ECO:0000313" key="10">
    <source>
        <dbReference type="EMBL" id="BBF81583.1"/>
    </source>
</evidence>
<dbReference type="InterPro" id="IPR003137">
    <property type="entry name" value="PA_domain"/>
</dbReference>
<keyword evidence="3" id="KW-0479">Metal-binding</keyword>
<dbReference type="InterPro" id="IPR045175">
    <property type="entry name" value="M28_fam"/>
</dbReference>
<dbReference type="OrthoDB" id="9778250at2"/>
<dbReference type="FunFam" id="3.40.630.10:FF:000088">
    <property type="entry name" value="Peptidase M20"/>
    <property type="match status" value="1"/>
</dbReference>
<evidence type="ECO:0000259" key="8">
    <source>
        <dbReference type="Pfam" id="PF02225"/>
    </source>
</evidence>
<keyword evidence="5" id="KW-0378">Hydrolase</keyword>
<evidence type="ECO:0000256" key="3">
    <source>
        <dbReference type="ARBA" id="ARBA00022723"/>
    </source>
</evidence>
<dbReference type="RefSeq" id="WP_126422775.1">
    <property type="nucleotide sequence ID" value="NZ_AP018827.1"/>
</dbReference>
<evidence type="ECO:0000256" key="5">
    <source>
        <dbReference type="ARBA" id="ARBA00022801"/>
    </source>
</evidence>
<dbReference type="GO" id="GO:0008235">
    <property type="term" value="F:metalloexopeptidase activity"/>
    <property type="evidence" value="ECO:0007669"/>
    <property type="project" value="InterPro"/>
</dbReference>
<evidence type="ECO:0000256" key="4">
    <source>
        <dbReference type="ARBA" id="ARBA00022729"/>
    </source>
</evidence>
<evidence type="ECO:0000256" key="7">
    <source>
        <dbReference type="SAM" id="SignalP"/>
    </source>
</evidence>
<dbReference type="GO" id="GO:0004177">
    <property type="term" value="F:aminopeptidase activity"/>
    <property type="evidence" value="ECO:0007669"/>
    <property type="project" value="UniProtKB-KW"/>
</dbReference>
<dbReference type="Pfam" id="PF02225">
    <property type="entry name" value="PA"/>
    <property type="match status" value="1"/>
</dbReference>
<dbReference type="Gene3D" id="3.40.630.10">
    <property type="entry name" value="Zn peptidases"/>
    <property type="match status" value="1"/>
</dbReference>
<dbReference type="Gene3D" id="3.50.30.30">
    <property type="match status" value="1"/>
</dbReference>
<dbReference type="PANTHER" id="PTHR12147:SF56">
    <property type="entry name" value="AMINOPEPTIDASE YDR415C-RELATED"/>
    <property type="match status" value="1"/>
</dbReference>
<name>A0A3G9G8N7_9CAUL</name>
<dbReference type="GO" id="GO:0046872">
    <property type="term" value="F:metal ion binding"/>
    <property type="evidence" value="ECO:0007669"/>
    <property type="project" value="UniProtKB-KW"/>
</dbReference>
<dbReference type="SUPFAM" id="SSF52025">
    <property type="entry name" value="PA domain"/>
    <property type="match status" value="1"/>
</dbReference>
<evidence type="ECO:0000256" key="1">
    <source>
        <dbReference type="ARBA" id="ARBA00022438"/>
    </source>
</evidence>
<dbReference type="CDD" id="cd05660">
    <property type="entry name" value="M28_like_PA"/>
    <property type="match status" value="1"/>
</dbReference>
<organism evidence="10 11">
    <name type="scientific">Asticcacaulis excentricus</name>
    <dbReference type="NCBI Taxonomy" id="78587"/>
    <lineage>
        <taxon>Bacteria</taxon>
        <taxon>Pseudomonadati</taxon>
        <taxon>Pseudomonadota</taxon>
        <taxon>Alphaproteobacteria</taxon>
        <taxon>Caulobacterales</taxon>
        <taxon>Caulobacteraceae</taxon>
        <taxon>Asticcacaulis</taxon>
    </lineage>
</organism>
<proteinExistence type="predicted"/>
<reference evidence="11" key="1">
    <citation type="journal article" date="2017" name="Biotechnol. Biofuels">
        <title>Evaluation of environmental bacterial communities as a factor affecting the growth of duckweed Lemna minor.</title>
        <authorList>
            <person name="Ishizawa H."/>
            <person name="Kuroda M."/>
            <person name="Morikawa M."/>
            <person name="Ike M."/>
        </authorList>
    </citation>
    <scope>NUCLEOTIDE SEQUENCE [LARGE SCALE GENOMIC DNA]</scope>
    <source>
        <strain evidence="11">M6</strain>
    </source>
</reference>